<dbReference type="Proteomes" id="UP000233491">
    <property type="component" value="Unassembled WGS sequence"/>
</dbReference>
<feature type="transmembrane region" description="Helical" evidence="3">
    <location>
        <begin position="361"/>
        <end position="385"/>
    </location>
</feature>
<dbReference type="Gene3D" id="3.40.50.1820">
    <property type="entry name" value="alpha/beta hydrolase"/>
    <property type="match status" value="1"/>
</dbReference>
<keyword evidence="3" id="KW-1133">Transmembrane helix</keyword>
<keyword evidence="3" id="KW-0812">Transmembrane</keyword>
<dbReference type="GO" id="GO:0052689">
    <property type="term" value="F:carboxylic ester hydrolase activity"/>
    <property type="evidence" value="ECO:0007669"/>
    <property type="project" value="UniProtKB-ARBA"/>
</dbReference>
<sequence length="572" mass="61408">MGRRALLAIVGAVIMLLGGLLAHFTQTSGGIRIEDVRFTGEKGNRMSALVYVPPNATEQTPAPGILAVHGYLNSRETQGDFAIEFARRGYVVVALDQAGHGYSDPPAFGYGFGGPDGLAYLRSLPFVDKNNIGLEGHSMGGWTVLAAAAAMPDAYKALVLEGSSTGAPFAKEGDPSWPRNLAVVFSKYDEFAGLMWGSPKPTALGSTPKIQAVFGVQEPIEIGKVYGDIGQGTARILQQPAVTHPGDHISHEAIGYAVDWFGQTLDGGTPLRSDDQIWLRREIGTGAALVGFVVLLLGTFDLLLGLPAFAALRSGATGAAVAEPQPGRRTLAAFWMTVLIPPITYYPAFMLGEVLLPASAIFRQTFTSQVMVWAIINLIITLALLRWSPRSFERRGVVLPSLAIALAVVAVGYVAVWLADAALKIDLRFWFFALKLPSMVQFKAYLLYVLPFTAFFVVSLHMLHRNFSAPGTPAVRHYAVTVLALVLGFAILEAIQYGHLWLTGELINPIANNPPLVPLSTIVGLNFLPVFTAVGFISTFTWQRTGSSLPGALISGLLVTWYLTVGTATHYA</sequence>
<dbReference type="OrthoDB" id="3647650at2"/>
<dbReference type="InterPro" id="IPR029058">
    <property type="entry name" value="AB_hydrolase_fold"/>
</dbReference>
<feature type="transmembrane region" description="Helical" evidence="3">
    <location>
        <begin position="397"/>
        <end position="419"/>
    </location>
</feature>
<dbReference type="RefSeq" id="WP_101289050.1">
    <property type="nucleotide sequence ID" value="NZ_FOUQ01000013.1"/>
</dbReference>
<feature type="domain" description="AB hydrolase-1" evidence="4">
    <location>
        <begin position="65"/>
        <end position="180"/>
    </location>
</feature>
<feature type="transmembrane region" description="Helical" evidence="3">
    <location>
        <begin position="475"/>
        <end position="496"/>
    </location>
</feature>
<dbReference type="EMBL" id="PJNW01000006">
    <property type="protein sequence ID" value="PKR89272.1"/>
    <property type="molecule type" value="Genomic_DNA"/>
</dbReference>
<evidence type="ECO:0000313" key="5">
    <source>
        <dbReference type="EMBL" id="PKR89272.1"/>
    </source>
</evidence>
<dbReference type="PANTHER" id="PTHR22946">
    <property type="entry name" value="DIENELACTONE HYDROLASE DOMAIN-CONTAINING PROTEIN-RELATED"/>
    <property type="match status" value="1"/>
</dbReference>
<protein>
    <submittedName>
        <fullName evidence="5">Alpha/beta hydrolase</fullName>
    </submittedName>
</protein>
<reference evidence="5 6" key="1">
    <citation type="submission" date="2017-12" db="EMBL/GenBank/DDBJ databases">
        <title>Anaerobic carbon monoxide metabolism by Pleomorphomonas carboxyditropha sp. nov., a new mesophilic hydrogenogenic carboxidotroph.</title>
        <authorList>
            <person name="Esquivel-Elizondo S."/>
            <person name="Krajmalnik-Brown R."/>
        </authorList>
    </citation>
    <scope>NUCLEOTIDE SEQUENCE [LARGE SCALE GENOMIC DNA]</scope>
    <source>
        <strain evidence="5 6">R5-392</strain>
    </source>
</reference>
<dbReference type="SUPFAM" id="SSF53474">
    <property type="entry name" value="alpha/beta-Hydrolases"/>
    <property type="match status" value="1"/>
</dbReference>
<evidence type="ECO:0000313" key="6">
    <source>
        <dbReference type="Proteomes" id="UP000233491"/>
    </source>
</evidence>
<comment type="similarity">
    <text evidence="2">Belongs to the AB hydrolase superfamily. FUS2 hydrolase family.</text>
</comment>
<keyword evidence="1 5" id="KW-0378">Hydrolase</keyword>
<evidence type="ECO:0000259" key="4">
    <source>
        <dbReference type="Pfam" id="PF00561"/>
    </source>
</evidence>
<dbReference type="PRINTS" id="PR00111">
    <property type="entry name" value="ABHYDROLASE"/>
</dbReference>
<keyword evidence="6" id="KW-1185">Reference proteome</keyword>
<evidence type="ECO:0000256" key="1">
    <source>
        <dbReference type="ARBA" id="ARBA00022801"/>
    </source>
</evidence>
<feature type="transmembrane region" description="Helical" evidence="3">
    <location>
        <begin position="549"/>
        <end position="571"/>
    </location>
</feature>
<organism evidence="5 6">
    <name type="scientific">Pleomorphomonas diazotrophica</name>
    <dbReference type="NCBI Taxonomy" id="1166257"/>
    <lineage>
        <taxon>Bacteria</taxon>
        <taxon>Pseudomonadati</taxon>
        <taxon>Pseudomonadota</taxon>
        <taxon>Alphaproteobacteria</taxon>
        <taxon>Hyphomicrobiales</taxon>
        <taxon>Pleomorphomonadaceae</taxon>
        <taxon>Pleomorphomonas</taxon>
    </lineage>
</organism>
<evidence type="ECO:0000256" key="2">
    <source>
        <dbReference type="ARBA" id="ARBA00038115"/>
    </source>
</evidence>
<accession>A0A1I4VV78</accession>
<feature type="transmembrane region" description="Helical" evidence="3">
    <location>
        <begin position="445"/>
        <end position="463"/>
    </location>
</feature>
<proteinExistence type="inferred from homology"/>
<feature type="transmembrane region" description="Helical" evidence="3">
    <location>
        <begin position="331"/>
        <end position="349"/>
    </location>
</feature>
<gene>
    <name evidence="5" type="ORF">CXZ10_10150</name>
</gene>
<dbReference type="InterPro" id="IPR000073">
    <property type="entry name" value="AB_hydrolase_1"/>
</dbReference>
<dbReference type="InterPro" id="IPR050261">
    <property type="entry name" value="FrsA_esterase"/>
</dbReference>
<comment type="caution">
    <text evidence="5">The sequence shown here is derived from an EMBL/GenBank/DDBJ whole genome shotgun (WGS) entry which is preliminary data.</text>
</comment>
<dbReference type="PANTHER" id="PTHR22946:SF9">
    <property type="entry name" value="POLYKETIDE TRANSFERASE AF380"/>
    <property type="match status" value="1"/>
</dbReference>
<keyword evidence="3" id="KW-0472">Membrane</keyword>
<feature type="transmembrane region" description="Helical" evidence="3">
    <location>
        <begin position="286"/>
        <end position="310"/>
    </location>
</feature>
<dbReference type="AlphaFoldDB" id="A0A1I4VV78"/>
<dbReference type="Pfam" id="PF00561">
    <property type="entry name" value="Abhydrolase_1"/>
    <property type="match status" value="1"/>
</dbReference>
<feature type="transmembrane region" description="Helical" evidence="3">
    <location>
        <begin position="516"/>
        <end position="537"/>
    </location>
</feature>
<evidence type="ECO:0000256" key="3">
    <source>
        <dbReference type="SAM" id="Phobius"/>
    </source>
</evidence>
<name>A0A1I4VV78_9HYPH</name>